<dbReference type="GO" id="GO:0050291">
    <property type="term" value="F:sphingosine N-acyltransferase activity"/>
    <property type="evidence" value="ECO:0007669"/>
    <property type="project" value="InterPro"/>
</dbReference>
<dbReference type="EMBL" id="RRYP01009051">
    <property type="protein sequence ID" value="TNV79334.1"/>
    <property type="molecule type" value="Genomic_DNA"/>
</dbReference>
<dbReference type="OrthoDB" id="284421at2759"/>
<organism evidence="8 9">
    <name type="scientific">Halteria grandinella</name>
    <dbReference type="NCBI Taxonomy" id="5974"/>
    <lineage>
        <taxon>Eukaryota</taxon>
        <taxon>Sar</taxon>
        <taxon>Alveolata</taxon>
        <taxon>Ciliophora</taxon>
        <taxon>Intramacronucleata</taxon>
        <taxon>Spirotrichea</taxon>
        <taxon>Stichotrichia</taxon>
        <taxon>Sporadotrichida</taxon>
        <taxon>Halteriidae</taxon>
        <taxon>Halteria</taxon>
    </lineage>
</organism>
<name>A0A8J8NR96_HALGN</name>
<feature type="transmembrane region" description="Helical" evidence="6">
    <location>
        <begin position="61"/>
        <end position="79"/>
    </location>
</feature>
<feature type="transmembrane region" description="Helical" evidence="6">
    <location>
        <begin position="231"/>
        <end position="250"/>
    </location>
</feature>
<feature type="transmembrane region" description="Helical" evidence="6">
    <location>
        <begin position="150"/>
        <end position="171"/>
    </location>
</feature>
<gene>
    <name evidence="8" type="ORF">FGO68_gene9422</name>
</gene>
<dbReference type="AlphaFoldDB" id="A0A8J8NR96"/>
<dbReference type="PANTHER" id="PTHR12560:SF0">
    <property type="entry name" value="LD18904P"/>
    <property type="match status" value="1"/>
</dbReference>
<evidence type="ECO:0000259" key="7">
    <source>
        <dbReference type="SMART" id="SM00724"/>
    </source>
</evidence>
<keyword evidence="2 6" id="KW-0812">Transmembrane</keyword>
<evidence type="ECO:0000256" key="5">
    <source>
        <dbReference type="SAM" id="MobiDB-lite"/>
    </source>
</evidence>
<proteinExistence type="predicted"/>
<dbReference type="Pfam" id="PF03798">
    <property type="entry name" value="TRAM_LAG1_CLN8"/>
    <property type="match status" value="1"/>
</dbReference>
<evidence type="ECO:0000313" key="8">
    <source>
        <dbReference type="EMBL" id="TNV79334.1"/>
    </source>
</evidence>
<sequence length="316" mass="37063">MPADYRWPQLHDFWFTIVTTIVLGSLERAFEYFLYDWFYDICKEKNNLEERDRRTRKAIQNMYKCCYYLSATVFGYLTLKDSYILPPGMGGSGSLWNQFKDFPYIEHPPLYRFYFTGTMGYHVGGLLNQFFQKKKHNDYIEMMFHHLVTAYLYTFSYMTNTLIGAVVSFLHDCTDVSVAWTRIWAETKHSRVTAYSFVVAQILWSYFRVFWLSQCIYVSTMQIEVYTLSPILQPIFGFLLSCLLVLHIYWQYLMIGILFNYANKGVAEDTVNNIKQVVSTDCESEEEKMKKGGKALISDSGATPSKASPERKEKNE</sequence>
<evidence type="ECO:0000256" key="4">
    <source>
        <dbReference type="ARBA" id="ARBA00023136"/>
    </source>
</evidence>
<comment type="caution">
    <text evidence="8">The sequence shown here is derived from an EMBL/GenBank/DDBJ whole genome shotgun (WGS) entry which is preliminary data.</text>
</comment>
<evidence type="ECO:0000256" key="6">
    <source>
        <dbReference type="SAM" id="Phobius"/>
    </source>
</evidence>
<dbReference type="PANTHER" id="PTHR12560">
    <property type="entry name" value="LONGEVITY ASSURANCE FACTOR 1 LAG1"/>
    <property type="match status" value="1"/>
</dbReference>
<dbReference type="SMART" id="SM00724">
    <property type="entry name" value="TLC"/>
    <property type="match status" value="1"/>
</dbReference>
<dbReference type="GO" id="GO:0016020">
    <property type="term" value="C:membrane"/>
    <property type="evidence" value="ECO:0007669"/>
    <property type="project" value="UniProtKB-SubCell"/>
</dbReference>
<feature type="region of interest" description="Disordered" evidence="5">
    <location>
        <begin position="285"/>
        <end position="316"/>
    </location>
</feature>
<dbReference type="GO" id="GO:0046513">
    <property type="term" value="P:ceramide biosynthetic process"/>
    <property type="evidence" value="ECO:0007669"/>
    <property type="project" value="InterPro"/>
</dbReference>
<evidence type="ECO:0000256" key="3">
    <source>
        <dbReference type="ARBA" id="ARBA00022989"/>
    </source>
</evidence>
<dbReference type="InterPro" id="IPR006634">
    <property type="entry name" value="TLC-dom"/>
</dbReference>
<keyword evidence="4 6" id="KW-0472">Membrane</keyword>
<dbReference type="InterPro" id="IPR016439">
    <property type="entry name" value="Lag1/Lac1-like"/>
</dbReference>
<dbReference type="Proteomes" id="UP000785679">
    <property type="component" value="Unassembled WGS sequence"/>
</dbReference>
<keyword evidence="3 6" id="KW-1133">Transmembrane helix</keyword>
<keyword evidence="9" id="KW-1185">Reference proteome</keyword>
<feature type="domain" description="TLC" evidence="7">
    <location>
        <begin position="56"/>
        <end position="263"/>
    </location>
</feature>
<protein>
    <recommendedName>
        <fullName evidence="7">TLC domain-containing protein</fullName>
    </recommendedName>
</protein>
<comment type="subcellular location">
    <subcellularLocation>
        <location evidence="1">Membrane</location>
        <topology evidence="1">Multi-pass membrane protein</topology>
    </subcellularLocation>
</comment>
<evidence type="ECO:0000313" key="9">
    <source>
        <dbReference type="Proteomes" id="UP000785679"/>
    </source>
</evidence>
<evidence type="ECO:0000256" key="1">
    <source>
        <dbReference type="ARBA" id="ARBA00004141"/>
    </source>
</evidence>
<dbReference type="PIRSF" id="PIRSF005225">
    <property type="entry name" value="LAG1_LAC1"/>
    <property type="match status" value="1"/>
</dbReference>
<feature type="transmembrane region" description="Helical" evidence="6">
    <location>
        <begin position="13"/>
        <end position="35"/>
    </location>
</feature>
<feature type="transmembrane region" description="Helical" evidence="6">
    <location>
        <begin position="192"/>
        <end position="211"/>
    </location>
</feature>
<accession>A0A8J8NR96</accession>
<dbReference type="GO" id="GO:0005783">
    <property type="term" value="C:endoplasmic reticulum"/>
    <property type="evidence" value="ECO:0007669"/>
    <property type="project" value="TreeGrafter"/>
</dbReference>
<evidence type="ECO:0000256" key="2">
    <source>
        <dbReference type="ARBA" id="ARBA00022692"/>
    </source>
</evidence>
<reference evidence="8" key="1">
    <citation type="submission" date="2019-06" db="EMBL/GenBank/DDBJ databases">
        <authorList>
            <person name="Zheng W."/>
        </authorList>
    </citation>
    <scope>NUCLEOTIDE SEQUENCE</scope>
    <source>
        <strain evidence="8">QDHG01</strain>
    </source>
</reference>